<accession>A0A978VTD7</accession>
<protein>
    <recommendedName>
        <fullName evidence="7">Late embryogenesis abundant protein LEA-2 subgroup domain-containing protein</fullName>
    </recommendedName>
</protein>
<dbReference type="Pfam" id="PF03168">
    <property type="entry name" value="LEA_2"/>
    <property type="match status" value="1"/>
</dbReference>
<dbReference type="PANTHER" id="PTHR31234">
    <property type="entry name" value="LATE EMBRYOGENESIS ABUNDANT (LEA) HYDROXYPROLINE-RICH GLYCOPROTEIN FAMILY"/>
    <property type="match status" value="1"/>
</dbReference>
<evidence type="ECO:0000256" key="4">
    <source>
        <dbReference type="ARBA" id="ARBA00023136"/>
    </source>
</evidence>
<keyword evidence="2 6" id="KW-0812">Transmembrane</keyword>
<feature type="domain" description="Late embryogenesis abundant protein LEA-2 subgroup" evidence="7">
    <location>
        <begin position="279"/>
        <end position="367"/>
    </location>
</feature>
<evidence type="ECO:0000259" key="7">
    <source>
        <dbReference type="Pfam" id="PF03168"/>
    </source>
</evidence>
<evidence type="ECO:0000256" key="6">
    <source>
        <dbReference type="SAM" id="Phobius"/>
    </source>
</evidence>
<proteinExistence type="predicted"/>
<feature type="transmembrane region" description="Helical" evidence="6">
    <location>
        <begin position="44"/>
        <end position="66"/>
    </location>
</feature>
<keyword evidence="4 6" id="KW-0472">Membrane</keyword>
<evidence type="ECO:0000313" key="8">
    <source>
        <dbReference type="EMBL" id="KAH7542082.1"/>
    </source>
</evidence>
<dbReference type="PANTHER" id="PTHR31234:SF2">
    <property type="entry name" value="OS05G0199100 PROTEIN"/>
    <property type="match status" value="1"/>
</dbReference>
<dbReference type="InterPro" id="IPR044839">
    <property type="entry name" value="NDR1-like"/>
</dbReference>
<name>A0A978VTD7_ZIZJJ</name>
<dbReference type="EMBL" id="JAEACU010000002">
    <property type="protein sequence ID" value="KAH7542082.1"/>
    <property type="molecule type" value="Genomic_DNA"/>
</dbReference>
<dbReference type="InterPro" id="IPR004864">
    <property type="entry name" value="LEA_2"/>
</dbReference>
<comment type="subcellular location">
    <subcellularLocation>
        <location evidence="1">Membrane</location>
        <topology evidence="1">Single-pass membrane protein</topology>
    </subcellularLocation>
</comment>
<dbReference type="Proteomes" id="UP000813462">
    <property type="component" value="Unassembled WGS sequence"/>
</dbReference>
<feature type="transmembrane region" description="Helical" evidence="6">
    <location>
        <begin position="220"/>
        <end position="243"/>
    </location>
</feature>
<evidence type="ECO:0000313" key="9">
    <source>
        <dbReference type="Proteomes" id="UP000813462"/>
    </source>
</evidence>
<evidence type="ECO:0000256" key="2">
    <source>
        <dbReference type="ARBA" id="ARBA00022692"/>
    </source>
</evidence>
<dbReference type="GO" id="GO:0005886">
    <property type="term" value="C:plasma membrane"/>
    <property type="evidence" value="ECO:0007669"/>
    <property type="project" value="TreeGrafter"/>
</dbReference>
<feature type="region of interest" description="Disordered" evidence="5">
    <location>
        <begin position="182"/>
        <end position="213"/>
    </location>
</feature>
<keyword evidence="3 6" id="KW-1133">Transmembrane helix</keyword>
<feature type="compositionally biased region" description="Basic and acidic residues" evidence="5">
    <location>
        <begin position="187"/>
        <end position="205"/>
    </location>
</feature>
<dbReference type="AlphaFoldDB" id="A0A978VTD7"/>
<evidence type="ECO:0000256" key="1">
    <source>
        <dbReference type="ARBA" id="ARBA00004167"/>
    </source>
</evidence>
<reference evidence="8" key="1">
    <citation type="journal article" date="2021" name="Front. Plant Sci.">
        <title>Chromosome-Scale Genome Assembly for Chinese Sour Jujube and Insights Into Its Genome Evolution and Domestication Signature.</title>
        <authorList>
            <person name="Shen L.-Y."/>
            <person name="Luo H."/>
            <person name="Wang X.-L."/>
            <person name="Wang X.-M."/>
            <person name="Qiu X.-J."/>
            <person name="Liu H."/>
            <person name="Zhou S.-S."/>
            <person name="Jia K.-H."/>
            <person name="Nie S."/>
            <person name="Bao Y.-T."/>
            <person name="Zhang R.-G."/>
            <person name="Yun Q.-Z."/>
            <person name="Chai Y.-H."/>
            <person name="Lu J.-Y."/>
            <person name="Li Y."/>
            <person name="Zhao S.-W."/>
            <person name="Mao J.-F."/>
            <person name="Jia S.-G."/>
            <person name="Mao Y.-M."/>
        </authorList>
    </citation>
    <scope>NUCLEOTIDE SEQUENCE</scope>
    <source>
        <strain evidence="8">AT0</strain>
        <tissue evidence="8">Leaf</tissue>
    </source>
</reference>
<evidence type="ECO:0000256" key="3">
    <source>
        <dbReference type="ARBA" id="ARBA00022989"/>
    </source>
</evidence>
<evidence type="ECO:0000256" key="5">
    <source>
        <dbReference type="SAM" id="MobiDB-lite"/>
    </source>
</evidence>
<comment type="caution">
    <text evidence="8">The sequence shown here is derived from an EMBL/GenBank/DDBJ whole genome shotgun (WGS) entry which is preliminary data.</text>
</comment>
<gene>
    <name evidence="8" type="ORF">FEM48_Zijuj02G0035600</name>
</gene>
<feature type="region of interest" description="Disordered" evidence="5">
    <location>
        <begin position="1"/>
        <end position="36"/>
    </location>
</feature>
<dbReference type="GO" id="GO:0098542">
    <property type="term" value="P:defense response to other organism"/>
    <property type="evidence" value="ECO:0007669"/>
    <property type="project" value="InterPro"/>
</dbReference>
<sequence>MASSSSGSSKSEQQHSEKLEAAQQMHNDDDDDDDDYSSKQMKHIAFVVIGIVGIMSVAMVMIWAVVKPKRPIYAIEYGLISEATLPSNLESLVGNFRFVMRSYNPNTKATIYYGSMKILSRNSSNDKSVVWSGKNFSQPPFNVTRISFLLFAQVEKKPGYEDIIQHIQHGNVSSNISVRAEISSTSKSDDPKHYSEKEAAEKKQNGESSSSSSSSKQMKYIAIVVLVIIVVMSAAMGMIWGVVKPKRPVYAIEYGVIADANISTPDYETLSGKLGFVMRSYNPNKKSTIHYKSMSIYNSYSENKTTTSVKRVEDFSQPPFNVTRIRFIVPVQISTEPGENVIEYLQHGKITVNISVKAEMSFRFGNWKSTPRPIGIYCQPAAVMLASNFQTTDCYVDL</sequence>
<feature type="compositionally biased region" description="Low complexity" evidence="5">
    <location>
        <begin position="1"/>
        <end position="11"/>
    </location>
</feature>
<organism evidence="8 9">
    <name type="scientific">Ziziphus jujuba var. spinosa</name>
    <dbReference type="NCBI Taxonomy" id="714518"/>
    <lineage>
        <taxon>Eukaryota</taxon>
        <taxon>Viridiplantae</taxon>
        <taxon>Streptophyta</taxon>
        <taxon>Embryophyta</taxon>
        <taxon>Tracheophyta</taxon>
        <taxon>Spermatophyta</taxon>
        <taxon>Magnoliopsida</taxon>
        <taxon>eudicotyledons</taxon>
        <taxon>Gunneridae</taxon>
        <taxon>Pentapetalae</taxon>
        <taxon>rosids</taxon>
        <taxon>fabids</taxon>
        <taxon>Rosales</taxon>
        <taxon>Rhamnaceae</taxon>
        <taxon>Paliureae</taxon>
        <taxon>Ziziphus</taxon>
    </lineage>
</organism>